<dbReference type="Proteomes" id="UP000515908">
    <property type="component" value="Chromosome 27"/>
</dbReference>
<evidence type="ECO:0000256" key="3">
    <source>
        <dbReference type="ARBA" id="ARBA00012146"/>
    </source>
</evidence>
<evidence type="ECO:0000256" key="6">
    <source>
        <dbReference type="ARBA" id="ARBA00022842"/>
    </source>
</evidence>
<dbReference type="OrthoDB" id="1608002at2759"/>
<dbReference type="Gene3D" id="3.90.80.10">
    <property type="entry name" value="Inorganic pyrophosphatase"/>
    <property type="match status" value="1"/>
</dbReference>
<dbReference type="PROSITE" id="PS00387">
    <property type="entry name" value="PPASE"/>
    <property type="match status" value="1"/>
</dbReference>
<dbReference type="GO" id="GO:0004427">
    <property type="term" value="F:inorganic diphosphate phosphatase activity"/>
    <property type="evidence" value="ECO:0007669"/>
    <property type="project" value="UniProtKB-EC"/>
</dbReference>
<dbReference type="InterPro" id="IPR036649">
    <property type="entry name" value="Pyrophosphatase_sf"/>
</dbReference>
<accession>S9VPD1</accession>
<comment type="similarity">
    <text evidence="2">Belongs to the PPase family.</text>
</comment>
<evidence type="ECO:0000256" key="4">
    <source>
        <dbReference type="ARBA" id="ARBA00022723"/>
    </source>
</evidence>
<name>S9VPD1_9TRYP</name>
<evidence type="ECO:0000313" key="8">
    <source>
        <dbReference type="Proteomes" id="UP000515908"/>
    </source>
</evidence>
<dbReference type="GO" id="GO:0006796">
    <property type="term" value="P:phosphate-containing compound metabolic process"/>
    <property type="evidence" value="ECO:0007669"/>
    <property type="project" value="InterPro"/>
</dbReference>
<keyword evidence="4" id="KW-0479">Metal-binding</keyword>
<evidence type="ECO:0000256" key="5">
    <source>
        <dbReference type="ARBA" id="ARBA00022801"/>
    </source>
</evidence>
<comment type="cofactor">
    <cofactor evidence="1">
        <name>Mg(2+)</name>
        <dbReference type="ChEBI" id="CHEBI:18420"/>
    </cofactor>
</comment>
<evidence type="ECO:0000256" key="2">
    <source>
        <dbReference type="ARBA" id="ARBA00006220"/>
    </source>
</evidence>
<keyword evidence="5" id="KW-0378">Hydrolase</keyword>
<dbReference type="SUPFAM" id="SSF50324">
    <property type="entry name" value="Inorganic pyrophosphatase"/>
    <property type="match status" value="1"/>
</dbReference>
<sequence length="291" mass="33158">MFRITNNKRESIIKKNVLLTWVNPFLPLTSLCSVETSLPMRRTATVLSLSLPKITSVVQGKPDTKEWRLFFKSSGDVTISTWHDLPCQPKESGVDLFTFVSEIPRGTRAKLEMLKEEQHNPIGQDIHKKEPGKPLRYFTYGDMPFNYGFIPRTWESPDHVDPDTKCSGDGDPIDVVQISSVPTLPGVCQPVRVLGVLALIDQGETDWKILAEPLDSEYGHLSKVPKELKEKVIDWFRNYKTTDGKKQNEFAFNGEIKGAEEAIRIIHECAEQYKQLISDKADQKNHGYWLK</sequence>
<protein>
    <recommendedName>
        <fullName evidence="3">inorganic diphosphatase</fullName>
        <ecNumber evidence="3">3.6.1.1</ecNumber>
    </recommendedName>
</protein>
<evidence type="ECO:0000256" key="1">
    <source>
        <dbReference type="ARBA" id="ARBA00001946"/>
    </source>
</evidence>
<dbReference type="EMBL" id="LR877171">
    <property type="protein sequence ID" value="CAD2222699.1"/>
    <property type="molecule type" value="Genomic_DNA"/>
</dbReference>
<reference evidence="7 8" key="1">
    <citation type="submission" date="2020-08" db="EMBL/GenBank/DDBJ databases">
        <authorList>
            <person name="Newling K."/>
            <person name="Davey J."/>
            <person name="Forrester S."/>
        </authorList>
    </citation>
    <scope>NUCLEOTIDE SEQUENCE [LARGE SCALE GENOMIC DNA]</scope>
    <source>
        <strain evidence="8">Crithidia deanei Carvalho (ATCC PRA-265)</strain>
    </source>
</reference>
<proteinExistence type="inferred from homology"/>
<dbReference type="PANTHER" id="PTHR10286">
    <property type="entry name" value="INORGANIC PYROPHOSPHATASE"/>
    <property type="match status" value="1"/>
</dbReference>
<gene>
    <name evidence="7" type="ORF">ADEAN_001024600</name>
</gene>
<dbReference type="Pfam" id="PF00719">
    <property type="entry name" value="Pyrophosphatase"/>
    <property type="match status" value="1"/>
</dbReference>
<dbReference type="CDD" id="cd00412">
    <property type="entry name" value="pyrophosphatase"/>
    <property type="match status" value="1"/>
</dbReference>
<evidence type="ECO:0000313" key="7">
    <source>
        <dbReference type="EMBL" id="CAD2222699.1"/>
    </source>
</evidence>
<dbReference type="VEuPathDB" id="TriTrypDB:ADEAN_001024600"/>
<dbReference type="EC" id="3.6.1.1" evidence="3"/>
<organism evidence="7 8">
    <name type="scientific">Angomonas deanei</name>
    <dbReference type="NCBI Taxonomy" id="59799"/>
    <lineage>
        <taxon>Eukaryota</taxon>
        <taxon>Discoba</taxon>
        <taxon>Euglenozoa</taxon>
        <taxon>Kinetoplastea</taxon>
        <taxon>Metakinetoplastina</taxon>
        <taxon>Trypanosomatida</taxon>
        <taxon>Trypanosomatidae</taxon>
        <taxon>Strigomonadinae</taxon>
        <taxon>Angomonas</taxon>
    </lineage>
</organism>
<dbReference type="GO" id="GO:0000287">
    <property type="term" value="F:magnesium ion binding"/>
    <property type="evidence" value="ECO:0007669"/>
    <property type="project" value="InterPro"/>
</dbReference>
<keyword evidence="8" id="KW-1185">Reference proteome</keyword>
<dbReference type="InterPro" id="IPR008162">
    <property type="entry name" value="Pyrophosphatase"/>
</dbReference>
<dbReference type="AlphaFoldDB" id="S9VPD1"/>
<dbReference type="GO" id="GO:0005737">
    <property type="term" value="C:cytoplasm"/>
    <property type="evidence" value="ECO:0007669"/>
    <property type="project" value="InterPro"/>
</dbReference>
<keyword evidence="6" id="KW-0460">Magnesium</keyword>